<protein>
    <submittedName>
        <fullName evidence="3">Uncharacterized protein</fullName>
    </submittedName>
</protein>
<gene>
    <name evidence="3" type="ORF">PPERSA_03765</name>
</gene>
<feature type="region of interest" description="Disordered" evidence="2">
    <location>
        <begin position="428"/>
        <end position="447"/>
    </location>
</feature>
<name>A0A0V0QBI3_PSEPJ</name>
<proteinExistence type="predicted"/>
<keyword evidence="1" id="KW-0175">Coiled coil</keyword>
<dbReference type="Proteomes" id="UP000054937">
    <property type="component" value="Unassembled WGS sequence"/>
</dbReference>
<evidence type="ECO:0000256" key="2">
    <source>
        <dbReference type="SAM" id="MobiDB-lite"/>
    </source>
</evidence>
<dbReference type="OMA" id="SEIRQRW"/>
<keyword evidence="4" id="KW-1185">Reference proteome</keyword>
<sequence length="999" mass="118486">MLQSFLKFQQKQLANKTFASFCAQNHHKYDKKKPKMLFGGFKTKSKQFPERKLKDDRDFTQDAEGEITNTSNAQVGDLKVKGFKFGQQPMQSQKNMQFSSGDLKPHPKVQGQFLKFLNQQEKKDKQDVETTKEQKAQEIKEIQQKIDNFLEMPSTAETHQILMDLFALQKDYDKVIKLYEECVQNKWQLNENTYNVVFRSKIETGFAEAKDFLNTILLDKNRLSLIYRTNFNAYIEQILKQNLPKVQIAEELGEFLEIILKEDISVLIDMDLFASYILDLESHQDNSLIYITEVFLNYFNYVLKQSTGNSAQQQQILNSQSTTLKLNATQESGNDILEKGSQEYFFLNLDYLFSLINNYKYPNQKLTSQQTDLCLYFLETCYWANCSISYESICKWLYTYFNEGQEGLELIIKVANMANALDKKIGQEQSNSSQKGKKQNPQQQGQLLPDQDQMSFNQVFNKYVEKYYQKTGQYPFSSQILENQFKKELVAQNFFYLYSIQIFSNLASKFNNQKLVYLLYHNYEKVRSETVYEDLINVILQSNLSDNNYRNTLSKIQSEARNQNVTINNKFRQISEIKSQILENFIEEANTLFYENFIKKHQNAHYKLKIKYFLMNIMKQQDLSVEYNISQSFINRYVNQIPNKVIQQLVENDLTINNMVKILLNHTEQSSDQQNMHALRKEAELNEQFQYVKRQVCAGNLSKDDIPRLKKIEDQLHNNEIYILENYDQLEKQYQQKTQLKKYMDDYYLLEQTYEYSLANTPPSGQKQLTSKYQKDSEELRILVNKLLDRDEAQSIEEEYKEYRNKRSTKQLGRLLSLLRDEDRKSYRMKVMDHATLKDAVLIHNQVYKESDINVFINENQNNIKLVNDFCSWGIKVKQPIAVYLTEYYYRTISQQIPNYLGKQINEFFMELIFTSDKTLISRKDFALKLVPRVERSKIYDLSQDFSHIPIEEFQAHEIENYIKNHPEDKYKAQYLYYKHLSVNRYYKYGVPEQIIIII</sequence>
<feature type="compositionally biased region" description="Low complexity" evidence="2">
    <location>
        <begin position="429"/>
        <end position="447"/>
    </location>
</feature>
<evidence type="ECO:0000313" key="3">
    <source>
        <dbReference type="EMBL" id="KRW99590.1"/>
    </source>
</evidence>
<comment type="caution">
    <text evidence="3">The sequence shown here is derived from an EMBL/GenBank/DDBJ whole genome shotgun (WGS) entry which is preliminary data.</text>
</comment>
<evidence type="ECO:0000313" key="4">
    <source>
        <dbReference type="Proteomes" id="UP000054937"/>
    </source>
</evidence>
<dbReference type="InParanoid" id="A0A0V0QBI3"/>
<accession>A0A0V0QBI3</accession>
<organism evidence="3 4">
    <name type="scientific">Pseudocohnilembus persalinus</name>
    <name type="common">Ciliate</name>
    <dbReference type="NCBI Taxonomy" id="266149"/>
    <lineage>
        <taxon>Eukaryota</taxon>
        <taxon>Sar</taxon>
        <taxon>Alveolata</taxon>
        <taxon>Ciliophora</taxon>
        <taxon>Intramacronucleata</taxon>
        <taxon>Oligohymenophorea</taxon>
        <taxon>Scuticociliatia</taxon>
        <taxon>Philasterida</taxon>
        <taxon>Pseudocohnilembidae</taxon>
        <taxon>Pseudocohnilembus</taxon>
    </lineage>
</organism>
<reference evidence="3 4" key="1">
    <citation type="journal article" date="2015" name="Sci. Rep.">
        <title>Genome of the facultative scuticociliatosis pathogen Pseudocohnilembus persalinus provides insight into its virulence through horizontal gene transfer.</title>
        <authorList>
            <person name="Xiong J."/>
            <person name="Wang G."/>
            <person name="Cheng J."/>
            <person name="Tian M."/>
            <person name="Pan X."/>
            <person name="Warren A."/>
            <person name="Jiang C."/>
            <person name="Yuan D."/>
            <person name="Miao W."/>
        </authorList>
    </citation>
    <scope>NUCLEOTIDE SEQUENCE [LARGE SCALE GENOMIC DNA]</scope>
    <source>
        <strain evidence="3">36N120E</strain>
    </source>
</reference>
<feature type="coiled-coil region" evidence="1">
    <location>
        <begin position="114"/>
        <end position="152"/>
    </location>
</feature>
<evidence type="ECO:0000256" key="1">
    <source>
        <dbReference type="SAM" id="Coils"/>
    </source>
</evidence>
<dbReference type="EMBL" id="LDAU01000207">
    <property type="protein sequence ID" value="KRW99590.1"/>
    <property type="molecule type" value="Genomic_DNA"/>
</dbReference>
<dbReference type="AlphaFoldDB" id="A0A0V0QBI3"/>